<organism evidence="1 2">
    <name type="scientific">Psychrosphaera algicola</name>
    <dbReference type="NCBI Taxonomy" id="3023714"/>
    <lineage>
        <taxon>Bacteria</taxon>
        <taxon>Pseudomonadati</taxon>
        <taxon>Pseudomonadota</taxon>
        <taxon>Gammaproteobacteria</taxon>
        <taxon>Alteromonadales</taxon>
        <taxon>Pseudoalteromonadaceae</taxon>
        <taxon>Psychrosphaera</taxon>
    </lineage>
</organism>
<evidence type="ECO:0000313" key="1">
    <source>
        <dbReference type="EMBL" id="MDC2888971.1"/>
    </source>
</evidence>
<proteinExistence type="predicted"/>
<protein>
    <submittedName>
        <fullName evidence="1">SPOR domain-containing protein</fullName>
    </submittedName>
</protein>
<keyword evidence="2" id="KW-1185">Reference proteome</keyword>
<dbReference type="Proteomes" id="UP001528411">
    <property type="component" value="Unassembled WGS sequence"/>
</dbReference>
<dbReference type="RefSeq" id="WP_272180513.1">
    <property type="nucleotide sequence ID" value="NZ_JAQOMS010000002.1"/>
</dbReference>
<dbReference type="EMBL" id="JAQOMS010000002">
    <property type="protein sequence ID" value="MDC2888971.1"/>
    <property type="molecule type" value="Genomic_DNA"/>
</dbReference>
<comment type="caution">
    <text evidence="1">The sequence shown here is derived from an EMBL/GenBank/DDBJ whole genome shotgun (WGS) entry which is preliminary data.</text>
</comment>
<name>A0ABT5FC48_9GAMM</name>
<reference evidence="1 2" key="1">
    <citation type="submission" date="2023-01" db="EMBL/GenBank/DDBJ databases">
        <title>Psychrosphaera sp. nov., isolated from marine algae.</title>
        <authorList>
            <person name="Bayburt H."/>
            <person name="Choi B.J."/>
            <person name="Kim J.M."/>
            <person name="Choi D.G."/>
            <person name="Jeon C.O."/>
        </authorList>
    </citation>
    <scope>NUCLEOTIDE SEQUENCE [LARGE SCALE GENOMIC DNA]</scope>
    <source>
        <strain evidence="1 2">G1-22</strain>
    </source>
</reference>
<gene>
    <name evidence="1" type="ORF">PN838_09535</name>
</gene>
<evidence type="ECO:0000313" key="2">
    <source>
        <dbReference type="Proteomes" id="UP001528411"/>
    </source>
</evidence>
<accession>A0ABT5FC48</accession>
<sequence>MNASAVNEKLLAEGCVPNSFAVLSRESDALCLLKNGVEWIVVYSERGNDSKPYFRSFSEEDACEFFYDLVMKEPHLHMVFFSRSIDEAEQFQTKVKNVGIETIRNDIPHYMNENDTRARVFVKGKDIFRFEQEFGKPEFPFT</sequence>